<dbReference type="GO" id="GO:0004622">
    <property type="term" value="F:phosphatidylcholine lysophospholipase activity"/>
    <property type="evidence" value="ECO:0007669"/>
    <property type="project" value="TreeGrafter"/>
</dbReference>
<feature type="compositionally biased region" description="Gly residues" evidence="2">
    <location>
        <begin position="909"/>
        <end position="919"/>
    </location>
</feature>
<organism evidence="4 5">
    <name type="scientific">Neoarthrinium moseri</name>
    <dbReference type="NCBI Taxonomy" id="1658444"/>
    <lineage>
        <taxon>Eukaryota</taxon>
        <taxon>Fungi</taxon>
        <taxon>Dikarya</taxon>
        <taxon>Ascomycota</taxon>
        <taxon>Pezizomycotina</taxon>
        <taxon>Sordariomycetes</taxon>
        <taxon>Xylariomycetidae</taxon>
        <taxon>Amphisphaeriales</taxon>
        <taxon>Apiosporaceae</taxon>
        <taxon>Neoarthrinium</taxon>
    </lineage>
</organism>
<evidence type="ECO:0000313" key="4">
    <source>
        <dbReference type="EMBL" id="KAI1867654.1"/>
    </source>
</evidence>
<evidence type="ECO:0008006" key="6">
    <source>
        <dbReference type="Google" id="ProtNLM"/>
    </source>
</evidence>
<evidence type="ECO:0000256" key="3">
    <source>
        <dbReference type="SAM" id="SignalP"/>
    </source>
</evidence>
<dbReference type="Gene3D" id="2.130.10.130">
    <property type="entry name" value="Integrin alpha, N-terminal"/>
    <property type="match status" value="1"/>
</dbReference>
<dbReference type="EMBL" id="JAFIMR010000018">
    <property type="protein sequence ID" value="KAI1867654.1"/>
    <property type="molecule type" value="Genomic_DNA"/>
</dbReference>
<dbReference type="SUPFAM" id="SSF69318">
    <property type="entry name" value="Integrin alpha N-terminal domain"/>
    <property type="match status" value="2"/>
</dbReference>
<accession>A0A9P9WKB6</accession>
<proteinExistence type="predicted"/>
<evidence type="ECO:0000313" key="5">
    <source>
        <dbReference type="Proteomes" id="UP000829685"/>
    </source>
</evidence>
<dbReference type="PANTHER" id="PTHR30383">
    <property type="entry name" value="THIOESTERASE 1/PROTEASE 1/LYSOPHOSPHOLIPASE L1"/>
    <property type="match status" value="1"/>
</dbReference>
<feature type="region of interest" description="Disordered" evidence="2">
    <location>
        <begin position="884"/>
        <end position="920"/>
    </location>
</feature>
<dbReference type="PANTHER" id="PTHR30383:SF31">
    <property type="entry name" value="SGNH HYDROLASE-TYPE ESTERASE DOMAIN-CONTAINING PROTEIN-RELATED"/>
    <property type="match status" value="1"/>
</dbReference>
<sequence length="1498" mass="165569">MAFGRFLWQLSLIIAAGIAPAATLPPQRPMTIESTEHSFQVSSDFYNLSNALGDFAGLSERRDEKVDLRILNLGASIVYGTGSSNGNSYRSFLRDQLRSTGWNVNMVGSKRNGNMKDNDVEARPGDTVEQVAAASRNSLVYQPNVVLIQAGSNDCAQNIDTGNAGVRMRNLIEQLLSAPGFDRTTVILSTLIPNFDSNIRYCEDDFNAPGGGINNQYRLLASAMRAEGKRVVLAEMNPVSPHPGNGWITRSDMSDNTHPNDAGFQKMAYVYWSAIEVAMNEGKLQAPYDVDLGTAKPGCEKKWGDGVYAGGLTQQGSGYDDGIYYHESLGKDIVLTITSDWDRDQWRFARLFSTARDDLVGWFEKSPGVAAYGVWKNNGDYNTAVFDKIADMTVDDNCIPRGVRFIDVNGDGLDDFVCIAPNGDVYASINKGNGNAKTPPTFHSIGLWKENVGWTQEHIVLADIDGDGRADYCYWDDGGNIRCWRNGWIDDKPKYWQNLGMRFAAKGMGDAHGVRFEDINGDGRDDWLWVRDDGQTTIWTNARSCASGRDGDGLNVAWRQGFLKGAPSGPTHNGMGSFASTGLRNRIHFARIFGRRETQVQCPRLENIGRGGTKLKADGVKYCNMMGHPNGNEDYVWTWSTGKMLMYPSRGVGRIAPGESWWGPVIDPIWTPPFNIDRRDLHLTDWDGDGACDIVWADSNNGNRVQVWRNKYKDTGRWEWDHYSNPAPELACSQKRGLGIHDLPIRFADVTGNGRGDYLCMEPNGRSSGWVHNDAGGWERINQFKFTEEKDRANLRFADANGDGRADMIWVDKYNGQGWIWYNEGRIPAGGSDFTWRKASEATYSGYKSGTCTYYVDMDGDGRADQHSILGTFDNRAETSLNLCGGGGDSGDDSGAGNPNLPYMPGTTPGQGTGDGGSSGDCAAGTGPGDFVELCEFSCRFGYCPPPCTCTRYGTPEKIPAASSSIGYPTNNHDGSYADLCAFSCSRGTCPSYVCKQFPNGGTFIELPNCKERKWQCHSVNSCGVSDDIRRPVKERWDYVDAGLVLTDVQSDFKNKVGFEDDETGFMSDSIMEYMSIRYGGQDPSTSAFRGPSPFNCGLLTADSCTTAQVWCGITQHVALDMNLISFTHVKEAFKGLYTTFNDWFDIILGFAGMKTWKDSIQRVIDYGGEISENANFFVGLYETIAGEAAEGKEKEMEGKDKLDDAVNLFIETGKGVADAALDGTFLVPYQTEPSAFNITKNLEATMRHRLIPAAWASDVELTPVIIAWEDKDRTGGSDSPIHLWPWGSLTGEEENIAWGWISDDTARATLINHNGWLLWLVVYFNIPQKAQADRRWTFREPNGFDKLSPGNKDYNGAVWQDIAISAFEGWRAADKNQAYGVVREQGPGGFFYEEGVKTPGFISGIPVCGLDVIHHAHQYEELDNRCDTWPCCCYEAWDKPLVSCSQVPDGFSPYSSSKAQFSVASETNSSEHKMGLTAKARQLELHGYDRTWDGTWS</sequence>
<gene>
    <name evidence="4" type="ORF">JX265_007456</name>
</gene>
<dbReference type="InterPro" id="IPR051532">
    <property type="entry name" value="Ester_Hydrolysis_Enzymes"/>
</dbReference>
<dbReference type="Gene3D" id="3.40.50.1110">
    <property type="entry name" value="SGNH hydrolase"/>
    <property type="match status" value="1"/>
</dbReference>
<reference evidence="4" key="1">
    <citation type="submission" date="2021-03" db="EMBL/GenBank/DDBJ databases">
        <title>Revisited historic fungal species revealed as producer of novel bioactive compounds through whole genome sequencing and comparative genomics.</title>
        <authorList>
            <person name="Vignolle G.A."/>
            <person name="Hochenegger N."/>
            <person name="Mach R.L."/>
            <person name="Mach-Aigner A.R."/>
            <person name="Javad Rahimi M."/>
            <person name="Salim K.A."/>
            <person name="Chan C.M."/>
            <person name="Lim L.B.L."/>
            <person name="Cai F."/>
            <person name="Druzhinina I.S."/>
            <person name="U'Ren J.M."/>
            <person name="Derntl C."/>
        </authorList>
    </citation>
    <scope>NUCLEOTIDE SEQUENCE</scope>
    <source>
        <strain evidence="4">TUCIM 5799</strain>
    </source>
</reference>
<dbReference type="InterPro" id="IPR013517">
    <property type="entry name" value="FG-GAP"/>
</dbReference>
<keyword evidence="5" id="KW-1185">Reference proteome</keyword>
<protein>
    <recommendedName>
        <fullName evidence="6">SGNH hydrolase-type esterase domain-containing protein</fullName>
    </recommendedName>
</protein>
<feature type="signal peptide" evidence="3">
    <location>
        <begin position="1"/>
        <end position="23"/>
    </location>
</feature>
<feature type="chain" id="PRO_5040397821" description="SGNH hydrolase-type esterase domain-containing protein" evidence="3">
    <location>
        <begin position="24"/>
        <end position="1498"/>
    </location>
</feature>
<dbReference type="InterPro" id="IPR001087">
    <property type="entry name" value="GDSL"/>
</dbReference>
<dbReference type="InterPro" id="IPR028994">
    <property type="entry name" value="Integrin_alpha_N"/>
</dbReference>
<comment type="caution">
    <text evidence="4">The sequence shown here is derived from an EMBL/GenBank/DDBJ whole genome shotgun (WGS) entry which is preliminary data.</text>
</comment>
<dbReference type="Pfam" id="PF00657">
    <property type="entry name" value="Lipase_GDSL"/>
    <property type="match status" value="1"/>
</dbReference>
<dbReference type="SUPFAM" id="SSF52266">
    <property type="entry name" value="SGNH hydrolase"/>
    <property type="match status" value="1"/>
</dbReference>
<name>A0A9P9WKB6_9PEZI</name>
<evidence type="ECO:0000256" key="2">
    <source>
        <dbReference type="SAM" id="MobiDB-lite"/>
    </source>
</evidence>
<evidence type="ECO:0000256" key="1">
    <source>
        <dbReference type="ARBA" id="ARBA00022729"/>
    </source>
</evidence>
<dbReference type="Proteomes" id="UP000829685">
    <property type="component" value="Unassembled WGS sequence"/>
</dbReference>
<dbReference type="InterPro" id="IPR036514">
    <property type="entry name" value="SGNH_hydro_sf"/>
</dbReference>
<dbReference type="Pfam" id="PF13517">
    <property type="entry name" value="FG-GAP_3"/>
    <property type="match status" value="2"/>
</dbReference>
<keyword evidence="1 3" id="KW-0732">Signal</keyword>